<organism evidence="1 2">
    <name type="scientific">Araneus ventricosus</name>
    <name type="common">Orbweaver spider</name>
    <name type="synonym">Epeira ventricosa</name>
    <dbReference type="NCBI Taxonomy" id="182803"/>
    <lineage>
        <taxon>Eukaryota</taxon>
        <taxon>Metazoa</taxon>
        <taxon>Ecdysozoa</taxon>
        <taxon>Arthropoda</taxon>
        <taxon>Chelicerata</taxon>
        <taxon>Arachnida</taxon>
        <taxon>Araneae</taxon>
        <taxon>Araneomorphae</taxon>
        <taxon>Entelegynae</taxon>
        <taxon>Araneoidea</taxon>
        <taxon>Araneidae</taxon>
        <taxon>Araneus</taxon>
    </lineage>
</organism>
<protein>
    <submittedName>
        <fullName evidence="1">Uncharacterized protein</fullName>
    </submittedName>
</protein>
<comment type="caution">
    <text evidence="1">The sequence shown here is derived from an EMBL/GenBank/DDBJ whole genome shotgun (WGS) entry which is preliminary data.</text>
</comment>
<name>A0A4Y2DQ53_ARAVE</name>
<reference evidence="1 2" key="1">
    <citation type="journal article" date="2019" name="Sci. Rep.">
        <title>Orb-weaving spider Araneus ventricosus genome elucidates the spidroin gene catalogue.</title>
        <authorList>
            <person name="Kono N."/>
            <person name="Nakamura H."/>
            <person name="Ohtoshi R."/>
            <person name="Moran D.A.P."/>
            <person name="Shinohara A."/>
            <person name="Yoshida Y."/>
            <person name="Fujiwara M."/>
            <person name="Mori M."/>
            <person name="Tomita M."/>
            <person name="Arakawa K."/>
        </authorList>
    </citation>
    <scope>NUCLEOTIDE SEQUENCE [LARGE SCALE GENOMIC DNA]</scope>
</reference>
<dbReference type="AlphaFoldDB" id="A0A4Y2DQ53"/>
<dbReference type="EMBL" id="BGPR01000393">
    <property type="protein sequence ID" value="GBM17735.1"/>
    <property type="molecule type" value="Genomic_DNA"/>
</dbReference>
<evidence type="ECO:0000313" key="2">
    <source>
        <dbReference type="Proteomes" id="UP000499080"/>
    </source>
</evidence>
<evidence type="ECO:0000313" key="1">
    <source>
        <dbReference type="EMBL" id="GBM17735.1"/>
    </source>
</evidence>
<sequence length="88" mass="9998">MSSNRVFKLLRIRQYVQFISSFSSQLVVAASVATVVPVRSFQFPASAKVFHHAVLSSPERCVESYFISNRSSCWNDPESCIELCHQKQ</sequence>
<proteinExistence type="predicted"/>
<keyword evidence="2" id="KW-1185">Reference proteome</keyword>
<accession>A0A4Y2DQ53</accession>
<gene>
    <name evidence="1" type="ORF">AVEN_56046_1</name>
</gene>
<dbReference type="Proteomes" id="UP000499080">
    <property type="component" value="Unassembled WGS sequence"/>
</dbReference>